<keyword evidence="4" id="KW-0521">NADP</keyword>
<dbReference type="OrthoDB" id="445473at2759"/>
<evidence type="ECO:0000313" key="9">
    <source>
        <dbReference type="Proteomes" id="UP000649617"/>
    </source>
</evidence>
<dbReference type="GO" id="GO:0050661">
    <property type="term" value="F:NADP binding"/>
    <property type="evidence" value="ECO:0007669"/>
    <property type="project" value="InterPro"/>
</dbReference>
<evidence type="ECO:0000256" key="2">
    <source>
        <dbReference type="ARBA" id="ARBA00013019"/>
    </source>
</evidence>
<dbReference type="InterPro" id="IPR022674">
    <property type="entry name" value="G6P_DH_NAD-bd"/>
</dbReference>
<feature type="domain" description="Glucose-6-phosphate dehydrogenase NAD-binding" evidence="7">
    <location>
        <begin position="60"/>
        <end position="107"/>
    </location>
</feature>
<dbReference type="PANTHER" id="PTHR23429">
    <property type="entry name" value="GLUCOSE-6-PHOSPHATE 1-DEHYDROGENASE G6PD"/>
    <property type="match status" value="1"/>
</dbReference>
<name>A0A812J9Q7_SYMPI</name>
<sequence length="152" mass="17249">VVEPTGVVVSTDGFLMVHAKGRKPKPAPKPPDSPLHYVLRYSNISAMQLAVDKENHYSFVVMGAAGDLAKKKTFPSLFQLHLGRLLPGNMKIVGVDDPKFHKEDDRIFQPESSFPQLQDVTNVKDFWEKRLQEHLEKQRGWVTEAMQLPVCR</sequence>
<feature type="non-terminal residue" evidence="8">
    <location>
        <position position="152"/>
    </location>
</feature>
<dbReference type="InterPro" id="IPR036291">
    <property type="entry name" value="NAD(P)-bd_dom_sf"/>
</dbReference>
<dbReference type="EC" id="1.1.1.49" evidence="2"/>
<reference evidence="8" key="1">
    <citation type="submission" date="2021-02" db="EMBL/GenBank/DDBJ databases">
        <authorList>
            <person name="Dougan E. K."/>
            <person name="Rhodes N."/>
            <person name="Thang M."/>
            <person name="Chan C."/>
        </authorList>
    </citation>
    <scope>NUCLEOTIDE SEQUENCE</scope>
</reference>
<evidence type="ECO:0000256" key="3">
    <source>
        <dbReference type="ARBA" id="ARBA00022526"/>
    </source>
</evidence>
<dbReference type="GO" id="GO:0004345">
    <property type="term" value="F:glucose-6-phosphate dehydrogenase activity"/>
    <property type="evidence" value="ECO:0007669"/>
    <property type="project" value="UniProtKB-EC"/>
</dbReference>
<organism evidence="8 9">
    <name type="scientific">Symbiodinium pilosum</name>
    <name type="common">Dinoflagellate</name>
    <dbReference type="NCBI Taxonomy" id="2952"/>
    <lineage>
        <taxon>Eukaryota</taxon>
        <taxon>Sar</taxon>
        <taxon>Alveolata</taxon>
        <taxon>Dinophyceae</taxon>
        <taxon>Suessiales</taxon>
        <taxon>Symbiodiniaceae</taxon>
        <taxon>Symbiodinium</taxon>
    </lineage>
</organism>
<dbReference type="SUPFAM" id="SSF51735">
    <property type="entry name" value="NAD(P)-binding Rossmann-fold domains"/>
    <property type="match status" value="1"/>
</dbReference>
<dbReference type="AlphaFoldDB" id="A0A812J9Q7"/>
<gene>
    <name evidence="8" type="primary">gspd-1</name>
    <name evidence="8" type="ORF">SPIL2461_LOCUS1836</name>
</gene>
<comment type="caution">
    <text evidence="8">The sequence shown here is derived from an EMBL/GenBank/DDBJ whole genome shotgun (WGS) entry which is preliminary data.</text>
</comment>
<keyword evidence="5" id="KW-0560">Oxidoreductase</keyword>
<keyword evidence="6" id="KW-0119">Carbohydrate metabolism</keyword>
<dbReference type="InterPro" id="IPR001282">
    <property type="entry name" value="G6P_DH"/>
</dbReference>
<dbReference type="GO" id="GO:0009051">
    <property type="term" value="P:pentose-phosphate shunt, oxidative branch"/>
    <property type="evidence" value="ECO:0007669"/>
    <property type="project" value="TreeGrafter"/>
</dbReference>
<evidence type="ECO:0000256" key="6">
    <source>
        <dbReference type="ARBA" id="ARBA00023277"/>
    </source>
</evidence>
<comment type="pathway">
    <text evidence="1">Carbohydrate degradation; pentose phosphate pathway; D-ribulose 5-phosphate from D-glucose 6-phosphate (oxidative stage): step 1/3.</text>
</comment>
<evidence type="ECO:0000259" key="7">
    <source>
        <dbReference type="Pfam" id="PF00479"/>
    </source>
</evidence>
<dbReference type="Proteomes" id="UP000649617">
    <property type="component" value="Unassembled WGS sequence"/>
</dbReference>
<evidence type="ECO:0000256" key="4">
    <source>
        <dbReference type="ARBA" id="ARBA00022857"/>
    </source>
</evidence>
<dbReference type="Pfam" id="PF00479">
    <property type="entry name" value="G6PD_N"/>
    <property type="match status" value="1"/>
</dbReference>
<dbReference type="Gene3D" id="3.40.50.720">
    <property type="entry name" value="NAD(P)-binding Rossmann-like Domain"/>
    <property type="match status" value="1"/>
</dbReference>
<evidence type="ECO:0000256" key="1">
    <source>
        <dbReference type="ARBA" id="ARBA00004937"/>
    </source>
</evidence>
<dbReference type="GO" id="GO:0006006">
    <property type="term" value="P:glucose metabolic process"/>
    <property type="evidence" value="ECO:0007669"/>
    <property type="project" value="UniProtKB-KW"/>
</dbReference>
<keyword evidence="9" id="KW-1185">Reference proteome</keyword>
<keyword evidence="3" id="KW-0313">Glucose metabolism</keyword>
<evidence type="ECO:0000256" key="5">
    <source>
        <dbReference type="ARBA" id="ARBA00023002"/>
    </source>
</evidence>
<accession>A0A812J9Q7</accession>
<dbReference type="PANTHER" id="PTHR23429:SF0">
    <property type="entry name" value="GLUCOSE-6-PHOSPHATE 1-DEHYDROGENASE"/>
    <property type="match status" value="1"/>
</dbReference>
<dbReference type="EMBL" id="CAJNIZ010001868">
    <property type="protein sequence ID" value="CAE7201723.1"/>
    <property type="molecule type" value="Genomic_DNA"/>
</dbReference>
<proteinExistence type="predicted"/>
<protein>
    <recommendedName>
        <fullName evidence="2">glucose-6-phosphate dehydrogenase (NADP(+))</fullName>
        <ecNumber evidence="2">1.1.1.49</ecNumber>
    </recommendedName>
</protein>
<evidence type="ECO:0000313" key="8">
    <source>
        <dbReference type="EMBL" id="CAE7201723.1"/>
    </source>
</evidence>